<comment type="caution">
    <text evidence="8">The sequence shown here is derived from an EMBL/GenBank/DDBJ whole genome shotgun (WGS) entry which is preliminary data.</text>
</comment>
<evidence type="ECO:0000313" key="8">
    <source>
        <dbReference type="EMBL" id="KAG6497385.1"/>
    </source>
</evidence>
<dbReference type="PRINTS" id="PR00463">
    <property type="entry name" value="EP450I"/>
</dbReference>
<evidence type="ECO:0000256" key="5">
    <source>
        <dbReference type="PIRSR" id="PIRSR602401-1"/>
    </source>
</evidence>
<evidence type="ECO:0000256" key="6">
    <source>
        <dbReference type="SAM" id="MobiDB-lite"/>
    </source>
</evidence>
<gene>
    <name evidence="8" type="ORF">ZIOFF_045284</name>
</gene>
<comment type="cofactor">
    <cofactor evidence="5">
        <name>heme</name>
        <dbReference type="ChEBI" id="CHEBI:30413"/>
    </cofactor>
</comment>
<feature type="binding site" description="axial binding residue" evidence="5">
    <location>
        <position position="461"/>
    </location>
    <ligand>
        <name>heme</name>
        <dbReference type="ChEBI" id="CHEBI:30413"/>
    </ligand>
    <ligandPart>
        <name>Fe</name>
        <dbReference type="ChEBI" id="CHEBI:18248"/>
    </ligandPart>
</feature>
<dbReference type="GO" id="GO:0004497">
    <property type="term" value="F:monooxygenase activity"/>
    <property type="evidence" value="ECO:0007669"/>
    <property type="project" value="InterPro"/>
</dbReference>
<keyword evidence="4 5" id="KW-0408">Iron</keyword>
<keyword evidence="9" id="KW-1185">Reference proteome</keyword>
<dbReference type="InterPro" id="IPR002401">
    <property type="entry name" value="Cyt_P450_E_grp-I"/>
</dbReference>
<dbReference type="CDD" id="cd11064">
    <property type="entry name" value="CYP86A"/>
    <property type="match status" value="1"/>
</dbReference>
<dbReference type="PANTHER" id="PTHR24296">
    <property type="entry name" value="CYTOCHROME P450"/>
    <property type="match status" value="1"/>
</dbReference>
<accession>A0A8J5FYS8</accession>
<dbReference type="Gene3D" id="1.10.630.10">
    <property type="entry name" value="Cytochrome P450"/>
    <property type="match status" value="1"/>
</dbReference>
<name>A0A8J5FYS8_ZINOF</name>
<dbReference type="GO" id="GO:0020037">
    <property type="term" value="F:heme binding"/>
    <property type="evidence" value="ECO:0007669"/>
    <property type="project" value="InterPro"/>
</dbReference>
<dbReference type="Pfam" id="PF00067">
    <property type="entry name" value="p450"/>
    <property type="match status" value="1"/>
</dbReference>
<keyword evidence="7" id="KW-1133">Transmembrane helix</keyword>
<dbReference type="Proteomes" id="UP000734854">
    <property type="component" value="Unassembled WGS sequence"/>
</dbReference>
<dbReference type="SUPFAM" id="SSF48264">
    <property type="entry name" value="Cytochrome P450"/>
    <property type="match status" value="1"/>
</dbReference>
<keyword evidence="2 5" id="KW-0479">Metal-binding</keyword>
<keyword evidence="7" id="KW-0472">Membrane</keyword>
<comment type="similarity">
    <text evidence="1">Belongs to the cytochrome P450 family.</text>
</comment>
<feature type="region of interest" description="Disordered" evidence="6">
    <location>
        <begin position="806"/>
        <end position="837"/>
    </location>
</feature>
<dbReference type="InterPro" id="IPR001128">
    <property type="entry name" value="Cyt_P450"/>
</dbReference>
<proteinExistence type="inferred from homology"/>
<dbReference type="InterPro" id="IPR036396">
    <property type="entry name" value="Cyt_P450_sf"/>
</dbReference>
<keyword evidence="5" id="KW-0349">Heme</keyword>
<organism evidence="8 9">
    <name type="scientific">Zingiber officinale</name>
    <name type="common">Ginger</name>
    <name type="synonym">Amomum zingiber</name>
    <dbReference type="NCBI Taxonomy" id="94328"/>
    <lineage>
        <taxon>Eukaryota</taxon>
        <taxon>Viridiplantae</taxon>
        <taxon>Streptophyta</taxon>
        <taxon>Embryophyta</taxon>
        <taxon>Tracheophyta</taxon>
        <taxon>Spermatophyta</taxon>
        <taxon>Magnoliopsida</taxon>
        <taxon>Liliopsida</taxon>
        <taxon>Zingiberales</taxon>
        <taxon>Zingiberaceae</taxon>
        <taxon>Zingiber</taxon>
    </lineage>
</organism>
<evidence type="ECO:0000256" key="2">
    <source>
        <dbReference type="ARBA" id="ARBA00022723"/>
    </source>
</evidence>
<feature type="transmembrane region" description="Helical" evidence="7">
    <location>
        <begin position="46"/>
        <end position="64"/>
    </location>
</feature>
<protein>
    <submittedName>
        <fullName evidence="8">Uncharacterized protein</fullName>
    </submittedName>
</protein>
<keyword evidence="3" id="KW-0560">Oxidoreductase</keyword>
<dbReference type="EMBL" id="JACMSC010000012">
    <property type="protein sequence ID" value="KAG6497385.1"/>
    <property type="molecule type" value="Genomic_DNA"/>
</dbReference>
<dbReference type="AlphaFoldDB" id="A0A8J5FYS8"/>
<dbReference type="PRINTS" id="PR00385">
    <property type="entry name" value="P450"/>
</dbReference>
<dbReference type="GO" id="GO:0005506">
    <property type="term" value="F:iron ion binding"/>
    <property type="evidence" value="ECO:0007669"/>
    <property type="project" value="InterPro"/>
</dbReference>
<evidence type="ECO:0000256" key="4">
    <source>
        <dbReference type="ARBA" id="ARBA00023004"/>
    </source>
</evidence>
<evidence type="ECO:0000313" key="9">
    <source>
        <dbReference type="Proteomes" id="UP000734854"/>
    </source>
</evidence>
<reference evidence="8 9" key="1">
    <citation type="submission" date="2020-08" db="EMBL/GenBank/DDBJ databases">
        <title>Plant Genome Project.</title>
        <authorList>
            <person name="Zhang R.-G."/>
        </authorList>
    </citation>
    <scope>NUCLEOTIDE SEQUENCE [LARGE SCALE GENOMIC DNA]</scope>
    <source>
        <tissue evidence="8">Rhizome</tissue>
    </source>
</reference>
<dbReference type="GO" id="GO:0006629">
    <property type="term" value="P:lipid metabolic process"/>
    <property type="evidence" value="ECO:0007669"/>
    <property type="project" value="UniProtKB-ARBA"/>
</dbReference>
<evidence type="ECO:0000256" key="1">
    <source>
        <dbReference type="ARBA" id="ARBA00010617"/>
    </source>
</evidence>
<keyword evidence="7" id="KW-0812">Transmembrane</keyword>
<evidence type="ECO:0000256" key="3">
    <source>
        <dbReference type="ARBA" id="ARBA00023002"/>
    </source>
</evidence>
<evidence type="ECO:0000256" key="7">
    <source>
        <dbReference type="SAM" id="Phobius"/>
    </source>
</evidence>
<dbReference type="PROSITE" id="PS00086">
    <property type="entry name" value="CYTOCHROME_P450"/>
    <property type="match status" value="1"/>
</dbReference>
<dbReference type="GO" id="GO:0016705">
    <property type="term" value="F:oxidoreductase activity, acting on paired donors, with incorporation or reduction of molecular oxygen"/>
    <property type="evidence" value="ECO:0007669"/>
    <property type="project" value="InterPro"/>
</dbReference>
<feature type="transmembrane region" description="Helical" evidence="7">
    <location>
        <begin position="6"/>
        <end position="34"/>
    </location>
</feature>
<dbReference type="InterPro" id="IPR017972">
    <property type="entry name" value="Cyt_P450_CS"/>
</dbReference>
<sequence length="837" mass="95559">MAAAPWSLGAIFGLILWYYPEIILALASFFFLLFFNRRRRSSALPINWPFIGMLPALFINLPHLHDYVAHILRHASCTEMFRGPWFLGADLLLTCDPDNVNHIFSANFDNYPKGNQFREVFDIMGHSLFSVDGDSWKFQRKIANALLGYRSSFRAYVIGATREKAEKALVPLLLHKSECGEPMELQEIFTRLTFDVTCIMVFGDDPGSLSPNFPDISFSAAIDDAWEALFFRHAVPKSWWKVMKWFNVGTEKKMANARKVIDQNISQRISQKRQEINAKISKADLLASYMEVAERVKDKVEDTDRFLRDNVLLLMIAGRDAFSISLSWFFFLLHNNPKVKREILQELRLCRSCENKSTTFSAEELSGMVYLHGAVCETLRIFPPVAFEEKTALKEDVLPSGARVAAGQRVVVSVYAMGRVEAVWGEDCMDFKPERWITEEGKVRYVPAYKFMAFNCGPRICLGKDLGLMQIKTVVAAVLWNFEVEVLDAARVEPKNSVMLRMKNGMMLRKPRFAECSSLRAANPKRPISFRSLLAFCKSMEEPMPMLMPMRIRLEFEDRRILSKSQRKDHLRRSWLLVRPENFATVADVAAHISDVFSLRRTCPFGLLLYVCTSGCLFTSFLSSLQPSMILNLAALMPPFCEDYFETMGEFVLPPFESTSIFRDSDIIRVKKKAIKNRKIQIQEDAIQDTNNVARFDQLHANIDSPLHVADATDKHEKAPLQTSGKERMVEGRDEDAFKNNPTDAAPINNWDVEVAKAKSEASATHFIDFSRDQMNDQTEKSLLPQEYWDCWISNKNPPASWAWGVRGRSPSRNHGGKSGCYTSGKYLDSNKYSKSK</sequence>